<keyword evidence="6" id="KW-1185">Reference proteome</keyword>
<feature type="domain" description="Glycosyltransferase 2-like" evidence="4">
    <location>
        <begin position="242"/>
        <end position="377"/>
    </location>
</feature>
<name>A0ABX0ICY9_9FLAO</name>
<keyword evidence="3" id="KW-0808">Transferase</keyword>
<gene>
    <name evidence="5" type="ORF">G4L40_10140</name>
</gene>
<dbReference type="InterPro" id="IPR001173">
    <property type="entry name" value="Glyco_trans_2-like"/>
</dbReference>
<reference evidence="5 6" key="1">
    <citation type="submission" date="2020-02" db="EMBL/GenBank/DDBJ databases">
        <authorList>
            <person name="Chen W.-M."/>
        </authorList>
    </citation>
    <scope>NUCLEOTIDE SEQUENCE [LARGE SCALE GENOMIC DNA]</scope>
    <source>
        <strain evidence="5 6">TWA-26</strain>
    </source>
</reference>
<organism evidence="5 6">
    <name type="scientific">Flavobacterium celericrescens</name>
    <dbReference type="NCBI Taxonomy" id="2709780"/>
    <lineage>
        <taxon>Bacteria</taxon>
        <taxon>Pseudomonadati</taxon>
        <taxon>Bacteroidota</taxon>
        <taxon>Flavobacteriia</taxon>
        <taxon>Flavobacteriales</taxon>
        <taxon>Flavobacteriaceae</taxon>
        <taxon>Flavobacterium</taxon>
    </lineage>
</organism>
<accession>A0ABX0ICY9</accession>
<dbReference type="Pfam" id="PF00535">
    <property type="entry name" value="Glycos_transf_2"/>
    <property type="match status" value="1"/>
</dbReference>
<dbReference type="RefSeq" id="WP_166237087.1">
    <property type="nucleotide sequence ID" value="NZ_JAAJBV010000007.1"/>
</dbReference>
<evidence type="ECO:0000256" key="2">
    <source>
        <dbReference type="ARBA" id="ARBA00022676"/>
    </source>
</evidence>
<dbReference type="Proteomes" id="UP000761423">
    <property type="component" value="Unassembled WGS sequence"/>
</dbReference>
<dbReference type="Gene3D" id="3.90.550.10">
    <property type="entry name" value="Spore Coat Polysaccharide Biosynthesis Protein SpsA, Chain A"/>
    <property type="match status" value="1"/>
</dbReference>
<dbReference type="SUPFAM" id="SSF53448">
    <property type="entry name" value="Nucleotide-diphospho-sugar transferases"/>
    <property type="match status" value="1"/>
</dbReference>
<comment type="similarity">
    <text evidence="1">Belongs to the glycosyltransferase 2 family.</text>
</comment>
<keyword evidence="2" id="KW-0328">Glycosyltransferase</keyword>
<evidence type="ECO:0000256" key="1">
    <source>
        <dbReference type="ARBA" id="ARBA00006739"/>
    </source>
</evidence>
<protein>
    <submittedName>
        <fullName evidence="5">Glycosyltransferase family 2 protein</fullName>
    </submittedName>
</protein>
<evidence type="ECO:0000259" key="4">
    <source>
        <dbReference type="Pfam" id="PF00535"/>
    </source>
</evidence>
<comment type="caution">
    <text evidence="5">The sequence shown here is derived from an EMBL/GenBank/DDBJ whole genome shotgun (WGS) entry which is preliminary data.</text>
</comment>
<dbReference type="InterPro" id="IPR029044">
    <property type="entry name" value="Nucleotide-diphossugar_trans"/>
</dbReference>
<evidence type="ECO:0000313" key="6">
    <source>
        <dbReference type="Proteomes" id="UP000761423"/>
    </source>
</evidence>
<dbReference type="PANTHER" id="PTHR43179">
    <property type="entry name" value="RHAMNOSYLTRANSFERASE WBBL"/>
    <property type="match status" value="1"/>
</dbReference>
<dbReference type="EMBL" id="JAAJBV010000007">
    <property type="protein sequence ID" value="NHM05063.1"/>
    <property type="molecule type" value="Genomic_DNA"/>
</dbReference>
<evidence type="ECO:0000313" key="5">
    <source>
        <dbReference type="EMBL" id="NHM05063.1"/>
    </source>
</evidence>
<dbReference type="PANTHER" id="PTHR43179:SF12">
    <property type="entry name" value="GALACTOFURANOSYLTRANSFERASE GLFT2"/>
    <property type="match status" value="1"/>
</dbReference>
<sequence>MIVVVHNTRIVTQIVTADGNHLGLFKKSIGATLFDLAKKYPEEVLAWCDERAYTCFDAHMASALLHHDKMILSFNPNINEYLSTRFGYVDHASILSIPKNVSFFTWQVSATVGVVKSSLLNALNELVPNKNEPFDYLLQSLTKRAMPNGLFCYSEPKLLTRSIGFNQESSSDYILFRFVKQHKSLKWLVVLFFNILMYEKRLSILPLIYALFFAARKWNNKQLERVEVCSKKQVVSTGEIDVIVPTIGRPEHVYHVLCDLRNQTHLPQKVIVVEQNPALNSNSQLNFLTQEIWPFIIDHTFTHQPGACNARNIALSKVTSEWVFMCDDDNRFEATLIEKVLANVKQYGVEVLSTAYPQVNERIDYMTIHQTTIFGSGNSFVKSSYLKQVQFDATYEFCYGEDFDFGMQLRKAGADVVYFPSPAITHLKAPMGGFRIKPVFKWSQDVVQPIPSPTILLNYLKYRTKEQVDAYKTIFYFKKWKKNVFQNPFVFLKETNLHWNASKKWSEKI</sequence>
<dbReference type="CDD" id="cd00761">
    <property type="entry name" value="Glyco_tranf_GTA_type"/>
    <property type="match status" value="1"/>
</dbReference>
<evidence type="ECO:0000256" key="3">
    <source>
        <dbReference type="ARBA" id="ARBA00022679"/>
    </source>
</evidence>
<proteinExistence type="inferred from homology"/>